<evidence type="ECO:0000256" key="7">
    <source>
        <dbReference type="ARBA" id="ARBA00022989"/>
    </source>
</evidence>
<dbReference type="InterPro" id="IPR022732">
    <property type="entry name" value="Peptidase_S54_GlpG_N"/>
</dbReference>
<evidence type="ECO:0000256" key="4">
    <source>
        <dbReference type="ARBA" id="ARBA00022519"/>
    </source>
</evidence>
<dbReference type="SUPFAM" id="SSF144091">
    <property type="entry name" value="Rhomboid-like"/>
    <property type="match status" value="1"/>
</dbReference>
<feature type="transmembrane region" description="Helical" evidence="9">
    <location>
        <begin position="203"/>
        <end position="222"/>
    </location>
</feature>
<comment type="subcellular location">
    <subcellularLocation>
        <location evidence="1">Membrane</location>
        <topology evidence="1">Multi-pass membrane protein</topology>
    </subcellularLocation>
</comment>
<keyword evidence="8 9" id="KW-0472">Membrane</keyword>
<dbReference type="NCBIfam" id="TIGR04239">
    <property type="entry name" value="rhombo_GlpG"/>
    <property type="match status" value="1"/>
</dbReference>
<feature type="domain" description="Peptidase S54 GlpG peptidase N-terminal" evidence="11">
    <location>
        <begin position="5"/>
        <end position="76"/>
    </location>
</feature>
<evidence type="ECO:0000256" key="1">
    <source>
        <dbReference type="ARBA" id="ARBA00004141"/>
    </source>
</evidence>
<evidence type="ECO:0000256" key="5">
    <source>
        <dbReference type="ARBA" id="ARBA00022692"/>
    </source>
</evidence>
<keyword evidence="7 9" id="KW-1133">Transmembrane helix</keyword>
<keyword evidence="6 12" id="KW-0378">Hydrolase</keyword>
<gene>
    <name evidence="12" type="primary">glpG</name>
    <name evidence="12" type="ORF">HCJ96_07315</name>
</gene>
<dbReference type="Pfam" id="PF12122">
    <property type="entry name" value="Rhomboid_N"/>
    <property type="match status" value="1"/>
</dbReference>
<dbReference type="InterPro" id="IPR038236">
    <property type="entry name" value="GlpG_N_sf"/>
</dbReference>
<keyword evidence="12" id="KW-0645">Protease</keyword>
<keyword evidence="13" id="KW-1185">Reference proteome</keyword>
<evidence type="ECO:0000256" key="8">
    <source>
        <dbReference type="ARBA" id="ARBA00023136"/>
    </source>
</evidence>
<evidence type="ECO:0000259" key="10">
    <source>
        <dbReference type="Pfam" id="PF01694"/>
    </source>
</evidence>
<comment type="similarity">
    <text evidence="2">Belongs to the peptidase S54 family.</text>
</comment>
<dbReference type="InterPro" id="IPR022764">
    <property type="entry name" value="Peptidase_S54_rhomboid_dom"/>
</dbReference>
<dbReference type="Gene3D" id="3.30.70.2350">
    <property type="match status" value="1"/>
</dbReference>
<keyword evidence="5 9" id="KW-0812">Transmembrane</keyword>
<evidence type="ECO:0000313" key="12">
    <source>
        <dbReference type="EMBL" id="NMH59819.1"/>
    </source>
</evidence>
<dbReference type="RefSeq" id="WP_169210396.1">
    <property type="nucleotide sequence ID" value="NZ_JAATNW010000004.1"/>
</dbReference>
<evidence type="ECO:0000256" key="9">
    <source>
        <dbReference type="SAM" id="Phobius"/>
    </source>
</evidence>
<dbReference type="Gene3D" id="1.20.1540.10">
    <property type="entry name" value="Rhomboid-like"/>
    <property type="match status" value="1"/>
</dbReference>
<dbReference type="InterPro" id="IPR050925">
    <property type="entry name" value="Rhomboid_protease_S54"/>
</dbReference>
<dbReference type="EC" id="3.4.21.105" evidence="12"/>
<evidence type="ECO:0000313" key="13">
    <source>
        <dbReference type="Proteomes" id="UP000709336"/>
    </source>
</evidence>
<organism evidence="12 13">
    <name type="scientific">Alteromonas ponticola</name>
    <dbReference type="NCBI Taxonomy" id="2720613"/>
    <lineage>
        <taxon>Bacteria</taxon>
        <taxon>Pseudomonadati</taxon>
        <taxon>Pseudomonadota</taxon>
        <taxon>Gammaproteobacteria</taxon>
        <taxon>Alteromonadales</taxon>
        <taxon>Alteromonadaceae</taxon>
        <taxon>Alteromonas/Salinimonas group</taxon>
        <taxon>Alteromonas</taxon>
    </lineage>
</organism>
<feature type="transmembrane region" description="Helical" evidence="9">
    <location>
        <begin position="100"/>
        <end position="124"/>
    </location>
</feature>
<accession>A0ABX1R028</accession>
<dbReference type="InterPro" id="IPR023662">
    <property type="entry name" value="Rhomboid_protease_GlpG"/>
</dbReference>
<feature type="transmembrane region" description="Helical" evidence="9">
    <location>
        <begin position="259"/>
        <end position="278"/>
    </location>
</feature>
<dbReference type="InterPro" id="IPR035952">
    <property type="entry name" value="Rhomboid-like_sf"/>
</dbReference>
<dbReference type="Pfam" id="PF01694">
    <property type="entry name" value="Rhomboid"/>
    <property type="match status" value="1"/>
</dbReference>
<evidence type="ECO:0000259" key="11">
    <source>
        <dbReference type="Pfam" id="PF12122"/>
    </source>
</evidence>
<dbReference type="Proteomes" id="UP000709336">
    <property type="component" value="Unassembled WGS sequence"/>
</dbReference>
<feature type="transmembrane region" description="Helical" evidence="9">
    <location>
        <begin position="144"/>
        <end position="163"/>
    </location>
</feature>
<dbReference type="PANTHER" id="PTHR43731">
    <property type="entry name" value="RHOMBOID PROTEASE"/>
    <property type="match status" value="1"/>
</dbReference>
<keyword evidence="3" id="KW-1003">Cell membrane</keyword>
<evidence type="ECO:0000256" key="3">
    <source>
        <dbReference type="ARBA" id="ARBA00022475"/>
    </source>
</evidence>
<dbReference type="GO" id="GO:0006508">
    <property type="term" value="P:proteolysis"/>
    <property type="evidence" value="ECO:0007669"/>
    <property type="project" value="UniProtKB-KW"/>
</dbReference>
<feature type="transmembrane region" description="Helical" evidence="9">
    <location>
        <begin position="234"/>
        <end position="253"/>
    </location>
</feature>
<feature type="domain" description="Peptidase S54 rhomboid" evidence="10">
    <location>
        <begin position="139"/>
        <end position="275"/>
    </location>
</feature>
<proteinExistence type="inferred from homology"/>
<evidence type="ECO:0000256" key="2">
    <source>
        <dbReference type="ARBA" id="ARBA00009045"/>
    </source>
</evidence>
<reference evidence="12 13" key="1">
    <citation type="submission" date="2020-03" db="EMBL/GenBank/DDBJ databases">
        <title>Alteromonas ponticola sp. nov., isolated from seawater.</title>
        <authorList>
            <person name="Yoon J.-H."/>
            <person name="Kim Y.-O."/>
        </authorList>
    </citation>
    <scope>NUCLEOTIDE SEQUENCE [LARGE SCALE GENOMIC DNA]</scope>
    <source>
        <strain evidence="12 13">MYP5</strain>
    </source>
</reference>
<dbReference type="GO" id="GO:0008233">
    <property type="term" value="F:peptidase activity"/>
    <property type="evidence" value="ECO:0007669"/>
    <property type="project" value="UniProtKB-KW"/>
</dbReference>
<comment type="caution">
    <text evidence="12">The sequence shown here is derived from an EMBL/GenBank/DDBJ whole genome shotgun (WGS) entry which is preliminary data.</text>
</comment>
<dbReference type="EMBL" id="JAATNW010000004">
    <property type="protein sequence ID" value="NMH59819.1"/>
    <property type="molecule type" value="Genomic_DNA"/>
</dbReference>
<name>A0ABX1R028_9ALTE</name>
<keyword evidence="4" id="KW-0997">Cell inner membrane</keyword>
<evidence type="ECO:0000256" key="6">
    <source>
        <dbReference type="ARBA" id="ARBA00022801"/>
    </source>
</evidence>
<protein>
    <submittedName>
        <fullName evidence="12">Rhomboid family intramembrane serine protease GlpG</fullName>
        <ecNumber evidence="12">3.4.21.105</ecNumber>
    </submittedName>
</protein>
<dbReference type="PANTHER" id="PTHR43731:SF14">
    <property type="entry name" value="PRESENILIN-ASSOCIATED RHOMBOID-LIKE PROTEIN, MITOCHONDRIAL"/>
    <property type="match status" value="1"/>
</dbReference>
<sequence>MSIPVIAFKHEPYARLLANYLTSEGFDVSVNVEPNGEYMLSVPEGTDLKTFRQHCLDFVRDPEHPLYQDIAWQQGAGVELDTKSGVSTAHVIRYIKDVPFTAIILFTCLLVYLLSIFGLFGAVAEVLLSQSVNVLTYTNEWWRLITPALIHFSVLHIIFNLLWWSMLGAQIERQLGTSMLVVIFLISAAISNGAQLLMSGPNFGGLSGVVYAVLGFVWWAGWLRPSWGIGLPKAIVGFMLVWLVIGYADVLWVEMANTAHTVGLISGCALALLLSVTWKPKN</sequence>
<feature type="transmembrane region" description="Helical" evidence="9">
    <location>
        <begin position="175"/>
        <end position="197"/>
    </location>
</feature>